<feature type="transmembrane region" description="Helical" evidence="1">
    <location>
        <begin position="394"/>
        <end position="415"/>
    </location>
</feature>
<gene>
    <name evidence="3" type="ORF">K040078D81_52560</name>
</gene>
<feature type="transmembrane region" description="Helical" evidence="1">
    <location>
        <begin position="208"/>
        <end position="230"/>
    </location>
</feature>
<name>A0ABQ0BI53_9FIRM</name>
<feature type="transmembrane region" description="Helical" evidence="1">
    <location>
        <begin position="322"/>
        <end position="344"/>
    </location>
</feature>
<dbReference type="EMBL" id="BAABYW010000002">
    <property type="protein sequence ID" value="GAA6411139.1"/>
    <property type="molecule type" value="Genomic_DNA"/>
</dbReference>
<feature type="domain" description="Sensor histidine kinase NatK-like C-terminal" evidence="2">
    <location>
        <begin position="531"/>
        <end position="630"/>
    </location>
</feature>
<protein>
    <recommendedName>
        <fullName evidence="2">Sensor histidine kinase NatK-like C-terminal domain-containing protein</fullName>
    </recommendedName>
</protein>
<feature type="transmembrane region" description="Helical" evidence="1">
    <location>
        <begin position="356"/>
        <end position="374"/>
    </location>
</feature>
<dbReference type="CDD" id="cd16935">
    <property type="entry name" value="HATPase_AgrC-ComD-like"/>
    <property type="match status" value="1"/>
</dbReference>
<feature type="transmembrane region" description="Helical" evidence="1">
    <location>
        <begin position="237"/>
        <end position="260"/>
    </location>
</feature>
<dbReference type="RefSeq" id="WP_390409813.1">
    <property type="nucleotide sequence ID" value="NZ_BAABYW010000002.1"/>
</dbReference>
<feature type="transmembrane region" description="Helical" evidence="1">
    <location>
        <begin position="12"/>
        <end position="29"/>
    </location>
</feature>
<dbReference type="Gene3D" id="3.30.565.10">
    <property type="entry name" value="Histidine kinase-like ATPase, C-terminal domain"/>
    <property type="match status" value="1"/>
</dbReference>
<proteinExistence type="predicted"/>
<organism evidence="3 4">
    <name type="scientific">Blautia hominis</name>
    <dbReference type="NCBI Taxonomy" id="2025493"/>
    <lineage>
        <taxon>Bacteria</taxon>
        <taxon>Bacillati</taxon>
        <taxon>Bacillota</taxon>
        <taxon>Clostridia</taxon>
        <taxon>Lachnospirales</taxon>
        <taxon>Lachnospiraceae</taxon>
        <taxon>Blautia</taxon>
    </lineage>
</organism>
<dbReference type="SUPFAM" id="SSF55874">
    <property type="entry name" value="ATPase domain of HSP90 chaperone/DNA topoisomerase II/histidine kinase"/>
    <property type="match status" value="1"/>
</dbReference>
<dbReference type="Proteomes" id="UP001600943">
    <property type="component" value="Unassembled WGS sequence"/>
</dbReference>
<dbReference type="Pfam" id="PF14501">
    <property type="entry name" value="HATPase_c_5"/>
    <property type="match status" value="1"/>
</dbReference>
<reference evidence="3 4" key="1">
    <citation type="submission" date="2024-04" db="EMBL/GenBank/DDBJ databases">
        <title>Defined microbial consortia suppress multidrug-resistant proinflammatory Enterobacteriaceae via ecological control.</title>
        <authorList>
            <person name="Furuichi M."/>
            <person name="Kawaguchi T."/>
            <person name="Pust M."/>
            <person name="Yasuma K."/>
            <person name="Plichta D."/>
            <person name="Hasegawa N."/>
            <person name="Ohya T."/>
            <person name="Bhattarai S."/>
            <person name="Sasajima S."/>
            <person name="Aoto Y."/>
            <person name="Tuganbaev T."/>
            <person name="Yaginuma M."/>
            <person name="Ueda M."/>
            <person name="Okahashi N."/>
            <person name="Amafuji K."/>
            <person name="Kiridooshi Y."/>
            <person name="Sugita K."/>
            <person name="Strazar M."/>
            <person name="Skelly A."/>
            <person name="Suda W."/>
            <person name="Hattori M."/>
            <person name="Nakamoto N."/>
            <person name="Caballero S."/>
            <person name="Norman J."/>
            <person name="Olle B."/>
            <person name="Tanoue T."/>
            <person name="Arita M."/>
            <person name="Bucci V."/>
            <person name="Atarashi K."/>
            <person name="Xavier R."/>
            <person name="Honda K."/>
        </authorList>
    </citation>
    <scope>NUCLEOTIDE SEQUENCE [LARGE SCALE GENOMIC DNA]</scope>
    <source>
        <strain evidence="4">k04-0078-D8-1</strain>
    </source>
</reference>
<dbReference type="PANTHER" id="PTHR40448:SF1">
    <property type="entry name" value="TWO-COMPONENT SENSOR HISTIDINE KINASE"/>
    <property type="match status" value="1"/>
</dbReference>
<evidence type="ECO:0000256" key="1">
    <source>
        <dbReference type="SAM" id="Phobius"/>
    </source>
</evidence>
<evidence type="ECO:0000313" key="3">
    <source>
        <dbReference type="EMBL" id="GAA6411139.1"/>
    </source>
</evidence>
<evidence type="ECO:0000313" key="4">
    <source>
        <dbReference type="Proteomes" id="UP001600943"/>
    </source>
</evidence>
<keyword evidence="1" id="KW-0472">Membrane</keyword>
<dbReference type="PANTHER" id="PTHR40448">
    <property type="entry name" value="TWO-COMPONENT SENSOR HISTIDINE KINASE"/>
    <property type="match status" value="1"/>
</dbReference>
<keyword evidence="1" id="KW-1133">Transmembrane helix</keyword>
<dbReference type="InterPro" id="IPR036890">
    <property type="entry name" value="HATPase_C_sf"/>
</dbReference>
<accession>A0ABQ0BI53</accession>
<keyword evidence="1" id="KW-0812">Transmembrane</keyword>
<keyword evidence="4" id="KW-1185">Reference proteome</keyword>
<feature type="transmembrane region" description="Helical" evidence="1">
    <location>
        <begin position="297"/>
        <end position="316"/>
    </location>
</feature>
<feature type="transmembrane region" description="Helical" evidence="1">
    <location>
        <begin position="266"/>
        <end position="285"/>
    </location>
</feature>
<sequence length="631" mass="72081">MRLHKNLIRTMLLFSSSVICFSFVLFFLYKQDNKYTDNCLQPISGILCPDRDSLDGDLFYLTNQWQFYPGTLLTPDDFKQGLPETPMEFITIGKYNDFSLGDKNRSPYGEATYRLCIELPSESRVYSLYLPEIFSSYRLYINGTLLAGMGNPDTRERETGIQTVSFSSRGLTEIVIQTANASHFYSGMTYPPIFGPEENVWQYQYVRLFLHSAVIILVFLLCIFSAYFFLKLRDKRAGLFSLMSLLVTVYISYPVFYTFFSTERSVWYGIELFTTYAIYFLYVYLQNIFLNCQAKGYRVFSVFVLLFSGAAFVYGAFGGSSAMVHCVFSYSVTAVKILVSLYLAANVVYAGACGEGFSSFVPILTGIVCISLWADRLFPLYEPKYGGFFPEYCSLIAVTSGAFFLWSQLADAYRLNRFYEEEKKRLSTQVAVQKVHYSELTEKIAESARQRHDMRHHLRTLYQFLENGESEQAMHYLSSCEISQAAARRETCCAHPIADALLQYYKGQCSEHHIAFHAALEMPAELQIEDTDISILFGNLLENAYEACMEYRGQHPSIKIRGKYREAGLLVRFENTFSNPLKEKNGTFQSTKHDGPGIGTESVKKVVQQYQGTVEFAKEGHIFQVSIILPL</sequence>
<comment type="caution">
    <text evidence="3">The sequence shown here is derived from an EMBL/GenBank/DDBJ whole genome shotgun (WGS) entry which is preliminary data.</text>
</comment>
<dbReference type="InterPro" id="IPR032834">
    <property type="entry name" value="NatK-like_C"/>
</dbReference>
<evidence type="ECO:0000259" key="2">
    <source>
        <dbReference type="Pfam" id="PF14501"/>
    </source>
</evidence>